<evidence type="ECO:0000313" key="6">
    <source>
        <dbReference type="Proteomes" id="UP000236291"/>
    </source>
</evidence>
<evidence type="ECO:0000313" key="5">
    <source>
        <dbReference type="EMBL" id="PNY12787.1"/>
    </source>
</evidence>
<dbReference type="PROSITE" id="PS50961">
    <property type="entry name" value="HTH_LA"/>
    <property type="match status" value="1"/>
</dbReference>
<dbReference type="STRING" id="57577.A0A2K3PBW9"/>
<feature type="compositionally biased region" description="Basic and acidic residues" evidence="3">
    <location>
        <begin position="225"/>
        <end position="244"/>
    </location>
</feature>
<dbReference type="InterPro" id="IPR006630">
    <property type="entry name" value="La_HTH"/>
</dbReference>
<sequence length="502" mass="54367">MASSSNHSAAAPFSPPWSQIVASTTPPPSAVAVIDTPVVTSVNTSAIGSSSVEEDLDNISGGNNADNIGKRQVWSKPSNAAAASVMGAESWPALSESAKAPARSPPPPPLELVQTSLDASTSTQLQGTGSMLPTPQTQVNDTASVNNAVPGPTHQRPYRRSNSNVSSNGYHLPQMSGPLGSVAVPPGSHNQTSAPEDHPPRAGFVPNYQPQHRNSFRNRNGGPHPRGDGSHHNNYGNRRDQDRRNQDLNAHQRNFNGRDHYRSPRFVQQFPRPPMPAIHAQYYYYSPPPSPIPPFGGSYAYPEPPIPPPMVYGPPPPMEPLRGVPYVPPPIPPNAIFIQPPITELHTKIVNQINYYFSNENLNNDTYLKSQMDDQGWVPLSLIAGFKKVKFLTDNIQIVLDAVQTSNVVEVQGGKIRRRNEWMNWITPSTQIPNVTGSLTVGQLAENIQSIALETNKSNTTGGLDVSQSSNRQYLISTSEGSTVHGGIQRNENQDHSASAKS</sequence>
<feature type="compositionally biased region" description="Polar residues" evidence="3">
    <location>
        <begin position="113"/>
        <end position="147"/>
    </location>
</feature>
<dbReference type="SUPFAM" id="SSF46785">
    <property type="entry name" value="Winged helix' DNA-binding domain"/>
    <property type="match status" value="1"/>
</dbReference>
<organism evidence="5 6">
    <name type="scientific">Trifolium pratense</name>
    <name type="common">Red clover</name>
    <dbReference type="NCBI Taxonomy" id="57577"/>
    <lineage>
        <taxon>Eukaryota</taxon>
        <taxon>Viridiplantae</taxon>
        <taxon>Streptophyta</taxon>
        <taxon>Embryophyta</taxon>
        <taxon>Tracheophyta</taxon>
        <taxon>Spermatophyta</taxon>
        <taxon>Magnoliopsida</taxon>
        <taxon>eudicotyledons</taxon>
        <taxon>Gunneridae</taxon>
        <taxon>Pentapetalae</taxon>
        <taxon>rosids</taxon>
        <taxon>fabids</taxon>
        <taxon>Fabales</taxon>
        <taxon>Fabaceae</taxon>
        <taxon>Papilionoideae</taxon>
        <taxon>50 kb inversion clade</taxon>
        <taxon>NPAAA clade</taxon>
        <taxon>Hologalegina</taxon>
        <taxon>IRL clade</taxon>
        <taxon>Trifolieae</taxon>
        <taxon>Trifolium</taxon>
    </lineage>
</organism>
<dbReference type="InterPro" id="IPR045180">
    <property type="entry name" value="La_dom_prot"/>
</dbReference>
<dbReference type="FunFam" id="1.10.10.10:FF:000131">
    <property type="entry name" value="la-related protein 1B isoform X2"/>
    <property type="match status" value="1"/>
</dbReference>
<dbReference type="EMBL" id="ASHM01005554">
    <property type="protein sequence ID" value="PNY12787.1"/>
    <property type="molecule type" value="Genomic_DNA"/>
</dbReference>
<dbReference type="CDD" id="cd07323">
    <property type="entry name" value="LAM"/>
    <property type="match status" value="1"/>
</dbReference>
<evidence type="ECO:0000256" key="2">
    <source>
        <dbReference type="PROSITE-ProRule" id="PRU00332"/>
    </source>
</evidence>
<feature type="domain" description="HTH La-type RNA-binding" evidence="4">
    <location>
        <begin position="339"/>
        <end position="428"/>
    </location>
</feature>
<dbReference type="InterPro" id="IPR036390">
    <property type="entry name" value="WH_DNA-bd_sf"/>
</dbReference>
<accession>A0A2K3PBW9</accession>
<keyword evidence="1 2" id="KW-0694">RNA-binding</keyword>
<dbReference type="GO" id="GO:0005737">
    <property type="term" value="C:cytoplasm"/>
    <property type="evidence" value="ECO:0007669"/>
    <property type="project" value="UniProtKB-ARBA"/>
</dbReference>
<dbReference type="SMART" id="SM00715">
    <property type="entry name" value="LA"/>
    <property type="match status" value="1"/>
</dbReference>
<dbReference type="Gene3D" id="1.10.10.10">
    <property type="entry name" value="Winged helix-like DNA-binding domain superfamily/Winged helix DNA-binding domain"/>
    <property type="match status" value="1"/>
</dbReference>
<feature type="region of interest" description="Disordered" evidence="3">
    <location>
        <begin position="480"/>
        <end position="502"/>
    </location>
</feature>
<feature type="compositionally biased region" description="Polar residues" evidence="3">
    <location>
        <begin position="160"/>
        <end position="169"/>
    </location>
</feature>
<proteinExistence type="predicted"/>
<gene>
    <name evidence="5" type="ORF">L195_g009426</name>
</gene>
<dbReference type="PANTHER" id="PTHR22792:SF132">
    <property type="entry name" value="LA-RELATED PROTEIN 1"/>
    <property type="match status" value="1"/>
</dbReference>
<dbReference type="GO" id="GO:0003723">
    <property type="term" value="F:RNA binding"/>
    <property type="evidence" value="ECO:0007669"/>
    <property type="project" value="UniProtKB-UniRule"/>
</dbReference>
<dbReference type="Pfam" id="PF05383">
    <property type="entry name" value="La"/>
    <property type="match status" value="1"/>
</dbReference>
<dbReference type="AlphaFoldDB" id="A0A2K3PBW9"/>
<reference evidence="5 6" key="2">
    <citation type="journal article" date="2017" name="Front. Plant Sci.">
        <title>Gene Classification and Mining of Molecular Markers Useful in Red Clover (Trifolium pratense) Breeding.</title>
        <authorList>
            <person name="Istvanek J."/>
            <person name="Dluhosova J."/>
            <person name="Dluhos P."/>
            <person name="Patkova L."/>
            <person name="Nedelnik J."/>
            <person name="Repkova J."/>
        </authorList>
    </citation>
    <scope>NUCLEOTIDE SEQUENCE [LARGE SCALE GENOMIC DNA]</scope>
    <source>
        <strain evidence="6">cv. Tatra</strain>
        <tissue evidence="5">Young leaves</tissue>
    </source>
</reference>
<evidence type="ECO:0000259" key="4">
    <source>
        <dbReference type="PROSITE" id="PS50961"/>
    </source>
</evidence>
<dbReference type="InterPro" id="IPR036388">
    <property type="entry name" value="WH-like_DNA-bd_sf"/>
</dbReference>
<protein>
    <submittedName>
        <fullName evidence="5">La-related protein 1B</fullName>
    </submittedName>
</protein>
<dbReference type="PANTHER" id="PTHR22792">
    <property type="entry name" value="LUPUS LA PROTEIN-RELATED"/>
    <property type="match status" value="1"/>
</dbReference>
<evidence type="ECO:0000256" key="3">
    <source>
        <dbReference type="SAM" id="MobiDB-lite"/>
    </source>
</evidence>
<name>A0A2K3PBW9_TRIPR</name>
<feature type="region of interest" description="Disordered" evidence="3">
    <location>
        <begin position="1"/>
        <end position="31"/>
    </location>
</feature>
<dbReference type="Proteomes" id="UP000236291">
    <property type="component" value="Unassembled WGS sequence"/>
</dbReference>
<feature type="region of interest" description="Disordered" evidence="3">
    <location>
        <begin position="46"/>
        <end position="244"/>
    </location>
</feature>
<comment type="caution">
    <text evidence="5">The sequence shown here is derived from an EMBL/GenBank/DDBJ whole genome shotgun (WGS) entry which is preliminary data.</text>
</comment>
<evidence type="ECO:0000256" key="1">
    <source>
        <dbReference type="ARBA" id="ARBA00022884"/>
    </source>
</evidence>
<reference evidence="5 6" key="1">
    <citation type="journal article" date="2014" name="Am. J. Bot.">
        <title>Genome assembly and annotation for red clover (Trifolium pratense; Fabaceae).</title>
        <authorList>
            <person name="Istvanek J."/>
            <person name="Jaros M."/>
            <person name="Krenek A."/>
            <person name="Repkova J."/>
        </authorList>
    </citation>
    <scope>NUCLEOTIDE SEQUENCE [LARGE SCALE GENOMIC DNA]</scope>
    <source>
        <strain evidence="6">cv. Tatra</strain>
        <tissue evidence="5">Young leaves</tissue>
    </source>
</reference>